<dbReference type="Pfam" id="PF01509">
    <property type="entry name" value="TruB_N"/>
    <property type="match status" value="1"/>
</dbReference>
<dbReference type="Proteomes" id="UP000886819">
    <property type="component" value="Unassembled WGS sequence"/>
</dbReference>
<comment type="similarity">
    <text evidence="2 5">Belongs to the pseudouridine synthase TruB family. Type 1 subfamily.</text>
</comment>
<accession>A0A9D1CKB1</accession>
<dbReference type="GO" id="GO:0003723">
    <property type="term" value="F:RNA binding"/>
    <property type="evidence" value="ECO:0007669"/>
    <property type="project" value="InterPro"/>
</dbReference>
<organism evidence="8 9">
    <name type="scientific">Candidatus Avichristensenella intestinipullorum</name>
    <dbReference type="NCBI Taxonomy" id="2840693"/>
    <lineage>
        <taxon>Bacteria</taxon>
        <taxon>Bacillati</taxon>
        <taxon>Bacillota</taxon>
        <taxon>Clostridia</taxon>
        <taxon>Candidatus Avichristensenella</taxon>
    </lineage>
</organism>
<dbReference type="EC" id="5.4.99.25" evidence="5"/>
<name>A0A9D1CKB1_9FIRM</name>
<evidence type="ECO:0000259" key="6">
    <source>
        <dbReference type="Pfam" id="PF01509"/>
    </source>
</evidence>
<dbReference type="InterPro" id="IPR032819">
    <property type="entry name" value="TruB_C"/>
</dbReference>
<keyword evidence="3 5" id="KW-0819">tRNA processing</keyword>
<evidence type="ECO:0000256" key="1">
    <source>
        <dbReference type="ARBA" id="ARBA00000385"/>
    </source>
</evidence>
<dbReference type="InterPro" id="IPR020103">
    <property type="entry name" value="PsdUridine_synth_cat_dom_sf"/>
</dbReference>
<evidence type="ECO:0000256" key="5">
    <source>
        <dbReference type="HAMAP-Rule" id="MF_01080"/>
    </source>
</evidence>
<comment type="catalytic activity">
    <reaction evidence="1 5">
        <text>uridine(55) in tRNA = pseudouridine(55) in tRNA</text>
        <dbReference type="Rhea" id="RHEA:42532"/>
        <dbReference type="Rhea" id="RHEA-COMP:10101"/>
        <dbReference type="Rhea" id="RHEA-COMP:10102"/>
        <dbReference type="ChEBI" id="CHEBI:65314"/>
        <dbReference type="ChEBI" id="CHEBI:65315"/>
        <dbReference type="EC" id="5.4.99.25"/>
    </reaction>
</comment>
<comment type="function">
    <text evidence="5">Responsible for synthesis of pseudouridine from uracil-55 in the psi GC loop of transfer RNAs.</text>
</comment>
<comment type="caution">
    <text evidence="8">The sequence shown here is derived from an EMBL/GenBank/DDBJ whole genome shotgun (WGS) entry which is preliminary data.</text>
</comment>
<protein>
    <recommendedName>
        <fullName evidence="5">tRNA pseudouridine synthase B</fullName>
        <ecNumber evidence="5">5.4.99.25</ecNumber>
    </recommendedName>
    <alternativeName>
        <fullName evidence="5">tRNA pseudouridine(55) synthase</fullName>
        <shortName evidence="5">Psi55 synthase</shortName>
    </alternativeName>
    <alternativeName>
        <fullName evidence="5">tRNA pseudouridylate synthase</fullName>
    </alternativeName>
    <alternativeName>
        <fullName evidence="5">tRNA-uridine isomerase</fullName>
    </alternativeName>
</protein>
<gene>
    <name evidence="5 8" type="primary">truB</name>
    <name evidence="8" type="ORF">IAA66_08190</name>
</gene>
<evidence type="ECO:0000256" key="4">
    <source>
        <dbReference type="ARBA" id="ARBA00023235"/>
    </source>
</evidence>
<dbReference type="PANTHER" id="PTHR13767">
    <property type="entry name" value="TRNA-PSEUDOURIDINE SYNTHASE"/>
    <property type="match status" value="1"/>
</dbReference>
<evidence type="ECO:0000259" key="7">
    <source>
        <dbReference type="Pfam" id="PF16198"/>
    </source>
</evidence>
<proteinExistence type="inferred from homology"/>
<dbReference type="InterPro" id="IPR002501">
    <property type="entry name" value="PsdUridine_synth_N"/>
</dbReference>
<evidence type="ECO:0000313" key="9">
    <source>
        <dbReference type="Proteomes" id="UP000886819"/>
    </source>
</evidence>
<feature type="domain" description="Pseudouridine synthase II N-terminal" evidence="6">
    <location>
        <begin position="23"/>
        <end position="171"/>
    </location>
</feature>
<feature type="domain" description="tRNA pseudouridylate synthase B C-terminal" evidence="7">
    <location>
        <begin position="172"/>
        <end position="213"/>
    </location>
</feature>
<dbReference type="Pfam" id="PF16198">
    <property type="entry name" value="TruB_C_2"/>
    <property type="match status" value="1"/>
</dbReference>
<dbReference type="GO" id="GO:0160148">
    <property type="term" value="F:tRNA pseudouridine(55) synthase activity"/>
    <property type="evidence" value="ECO:0007669"/>
    <property type="project" value="UniProtKB-EC"/>
</dbReference>
<dbReference type="PANTHER" id="PTHR13767:SF2">
    <property type="entry name" value="PSEUDOURIDYLATE SYNTHASE TRUB1"/>
    <property type="match status" value="1"/>
</dbReference>
<keyword evidence="4 5" id="KW-0413">Isomerase</keyword>
<evidence type="ECO:0000256" key="2">
    <source>
        <dbReference type="ARBA" id="ARBA00005642"/>
    </source>
</evidence>
<dbReference type="GO" id="GO:1990481">
    <property type="term" value="P:mRNA pseudouridine synthesis"/>
    <property type="evidence" value="ECO:0007669"/>
    <property type="project" value="TreeGrafter"/>
</dbReference>
<dbReference type="HAMAP" id="MF_01080">
    <property type="entry name" value="TruB_bact"/>
    <property type="match status" value="1"/>
</dbReference>
<dbReference type="NCBIfam" id="TIGR00431">
    <property type="entry name" value="TruB"/>
    <property type="match status" value="1"/>
</dbReference>
<reference evidence="8" key="2">
    <citation type="journal article" date="2021" name="PeerJ">
        <title>Extensive microbial diversity within the chicken gut microbiome revealed by metagenomics and culture.</title>
        <authorList>
            <person name="Gilroy R."/>
            <person name="Ravi A."/>
            <person name="Getino M."/>
            <person name="Pursley I."/>
            <person name="Horton D.L."/>
            <person name="Alikhan N.F."/>
            <person name="Baker D."/>
            <person name="Gharbi K."/>
            <person name="Hall N."/>
            <person name="Watson M."/>
            <person name="Adriaenssens E.M."/>
            <person name="Foster-Nyarko E."/>
            <person name="Jarju S."/>
            <person name="Secka A."/>
            <person name="Antonio M."/>
            <person name="Oren A."/>
            <person name="Chaudhuri R.R."/>
            <person name="La Ragione R."/>
            <person name="Hildebrand F."/>
            <person name="Pallen M.J."/>
        </authorList>
    </citation>
    <scope>NUCLEOTIDE SEQUENCE</scope>
    <source>
        <strain evidence="8">ChiHile30-977</strain>
    </source>
</reference>
<dbReference type="Gene3D" id="3.30.2350.10">
    <property type="entry name" value="Pseudouridine synthase"/>
    <property type="match status" value="1"/>
</dbReference>
<sequence length="292" mass="31167">MNGFLNLLKPPGMTSSDAVVAVRRTLAGEKTGHAGTLDPEAAGVLPIMIGKAARLFDVLADKEKEYIAEICMGCATDTQDAQGTVTHTGAWKGDWQALRDAMPALTGESLQTPPQYSALKVGGKPAYRLARGGETAQLAPRPVRVDAIEFLEATGPDTALLRIACGRGVYVRTLCHDLGARAGCPAHMRFLLRTRTGAFCLEDAVTLEEWMAAEDRSALLTPLDAPIRHLPRADVAARFAGACRNGAAMQSFEALDKGAREGGPVRVYCGGVFAGLARWREGALRFQAMLMD</sequence>
<reference evidence="8" key="1">
    <citation type="submission" date="2020-10" db="EMBL/GenBank/DDBJ databases">
        <authorList>
            <person name="Gilroy R."/>
        </authorList>
    </citation>
    <scope>NUCLEOTIDE SEQUENCE</scope>
    <source>
        <strain evidence="8">ChiHile30-977</strain>
    </source>
</reference>
<dbReference type="CDD" id="cd02573">
    <property type="entry name" value="PseudoU_synth_EcTruB"/>
    <property type="match status" value="1"/>
</dbReference>
<dbReference type="SUPFAM" id="SSF55120">
    <property type="entry name" value="Pseudouridine synthase"/>
    <property type="match status" value="1"/>
</dbReference>
<feature type="active site" description="Nucleophile" evidence="5">
    <location>
        <position position="38"/>
    </location>
</feature>
<dbReference type="EMBL" id="DVFI01000112">
    <property type="protein sequence ID" value="HIQ63544.1"/>
    <property type="molecule type" value="Genomic_DNA"/>
</dbReference>
<dbReference type="GO" id="GO:0031119">
    <property type="term" value="P:tRNA pseudouridine synthesis"/>
    <property type="evidence" value="ECO:0007669"/>
    <property type="project" value="UniProtKB-UniRule"/>
</dbReference>
<dbReference type="AlphaFoldDB" id="A0A9D1CKB1"/>
<evidence type="ECO:0000256" key="3">
    <source>
        <dbReference type="ARBA" id="ARBA00022694"/>
    </source>
</evidence>
<dbReference type="InterPro" id="IPR014780">
    <property type="entry name" value="tRNA_psdUridine_synth_TruB"/>
</dbReference>
<evidence type="ECO:0000313" key="8">
    <source>
        <dbReference type="EMBL" id="HIQ63544.1"/>
    </source>
</evidence>